<evidence type="ECO:0000256" key="1">
    <source>
        <dbReference type="SAM" id="Phobius"/>
    </source>
</evidence>
<feature type="transmembrane region" description="Helical" evidence="1">
    <location>
        <begin position="236"/>
        <end position="254"/>
    </location>
</feature>
<keyword evidence="1" id="KW-0812">Transmembrane</keyword>
<comment type="caution">
    <text evidence="2">The sequence shown here is derived from an EMBL/GenBank/DDBJ whole genome shotgun (WGS) entry which is preliminary data.</text>
</comment>
<feature type="transmembrane region" description="Helical" evidence="1">
    <location>
        <begin position="63"/>
        <end position="82"/>
    </location>
</feature>
<proteinExistence type="predicted"/>
<keyword evidence="1" id="KW-0472">Membrane</keyword>
<sequence>MELIILLAIAILIMLYRNYEGQNVGRFINDQVTVLYDKFAPYSFKKVREKTKELGQELSPRQYIMQAVFLGAFAGVISYLYFYNLVVSIIYVLGAVALVPYLSFLRCKRIYSEFIFEQIQVYTSNTIMEFATTQSFVKSLEGVRESGLLDDPVAGDVDRVIELAYQNGSIDESVSYFNNLYPYYIVKNMHQLFLQITKEGAQNSQDSLEQMQLDIDTLVEGVYRDRIDRQNFHKKFLQFGMMLYVLVLLVQYLLGKESYIIMLQRWYVRLLLHGILIINTYFLIKGEKYYNENVGAE</sequence>
<dbReference type="AlphaFoldDB" id="K1US35"/>
<dbReference type="EMBL" id="AJWZ01001249">
    <property type="protein sequence ID" value="EKC74331.1"/>
    <property type="molecule type" value="Genomic_DNA"/>
</dbReference>
<gene>
    <name evidence="2" type="ORF">OBE_01908</name>
</gene>
<name>K1US35_9ZZZZ</name>
<accession>K1US35</accession>
<feature type="transmembrane region" description="Helical" evidence="1">
    <location>
        <begin position="266"/>
        <end position="284"/>
    </location>
</feature>
<keyword evidence="1" id="KW-1133">Transmembrane helix</keyword>
<reference evidence="2" key="1">
    <citation type="journal article" date="2013" name="Environ. Microbiol.">
        <title>Microbiota from the distal guts of lean and obese adolescents exhibit partial functional redundancy besides clear differences in community structure.</title>
        <authorList>
            <person name="Ferrer M."/>
            <person name="Ruiz A."/>
            <person name="Lanza F."/>
            <person name="Haange S.B."/>
            <person name="Oberbach A."/>
            <person name="Till H."/>
            <person name="Bargiela R."/>
            <person name="Campoy C."/>
            <person name="Segura M.T."/>
            <person name="Richter M."/>
            <person name="von Bergen M."/>
            <person name="Seifert J."/>
            <person name="Suarez A."/>
        </authorList>
    </citation>
    <scope>NUCLEOTIDE SEQUENCE</scope>
</reference>
<organism evidence="2">
    <name type="scientific">human gut metagenome</name>
    <dbReference type="NCBI Taxonomy" id="408170"/>
    <lineage>
        <taxon>unclassified sequences</taxon>
        <taxon>metagenomes</taxon>
        <taxon>organismal metagenomes</taxon>
    </lineage>
</organism>
<feature type="transmembrane region" description="Helical" evidence="1">
    <location>
        <begin position="88"/>
        <end position="105"/>
    </location>
</feature>
<protein>
    <submittedName>
        <fullName evidence="2">Membrane protein</fullName>
    </submittedName>
</protein>
<evidence type="ECO:0000313" key="2">
    <source>
        <dbReference type="EMBL" id="EKC74331.1"/>
    </source>
</evidence>